<protein>
    <submittedName>
        <fullName evidence="2">Uncharacterized protein</fullName>
    </submittedName>
</protein>
<name>A0A0H2S6J8_9AGAM</name>
<feature type="region of interest" description="Disordered" evidence="1">
    <location>
        <begin position="204"/>
        <end position="233"/>
    </location>
</feature>
<gene>
    <name evidence="2" type="ORF">SCHPADRAFT_941192</name>
</gene>
<evidence type="ECO:0000313" key="2">
    <source>
        <dbReference type="EMBL" id="KLO12436.1"/>
    </source>
</evidence>
<feature type="region of interest" description="Disordered" evidence="1">
    <location>
        <begin position="29"/>
        <end position="95"/>
    </location>
</feature>
<reference evidence="2 3" key="1">
    <citation type="submission" date="2015-04" db="EMBL/GenBank/DDBJ databases">
        <title>Complete genome sequence of Schizopora paradoxa KUC8140, a cosmopolitan wood degrader in East Asia.</title>
        <authorList>
            <consortium name="DOE Joint Genome Institute"/>
            <person name="Min B."/>
            <person name="Park H."/>
            <person name="Jang Y."/>
            <person name="Kim J.-J."/>
            <person name="Kim K.H."/>
            <person name="Pangilinan J."/>
            <person name="Lipzen A."/>
            <person name="Riley R."/>
            <person name="Grigoriev I.V."/>
            <person name="Spatafora J.W."/>
            <person name="Choi I.-G."/>
        </authorList>
    </citation>
    <scope>NUCLEOTIDE SEQUENCE [LARGE SCALE GENOMIC DNA]</scope>
    <source>
        <strain evidence="2 3">KUC8140</strain>
    </source>
</reference>
<organism evidence="2 3">
    <name type="scientific">Schizopora paradoxa</name>
    <dbReference type="NCBI Taxonomy" id="27342"/>
    <lineage>
        <taxon>Eukaryota</taxon>
        <taxon>Fungi</taxon>
        <taxon>Dikarya</taxon>
        <taxon>Basidiomycota</taxon>
        <taxon>Agaricomycotina</taxon>
        <taxon>Agaricomycetes</taxon>
        <taxon>Hymenochaetales</taxon>
        <taxon>Schizoporaceae</taxon>
        <taxon>Schizopora</taxon>
    </lineage>
</organism>
<dbReference type="Proteomes" id="UP000053477">
    <property type="component" value="Unassembled WGS sequence"/>
</dbReference>
<dbReference type="InParanoid" id="A0A0H2S6J8"/>
<sequence>MSSSSSSVSLCPSTRFVAQLESSTLLPPSFPVRPCPSNCRRRTAAGPQHPPRLSVPSGAQDAISASPAVQHHSPDTRRSLPTVRSSSALLPSVGTRRASLAEDEVRWGLLRSTLASAPPPAPLSIPSPDETRSQMWVLPEYIPPAPNTVTVEVTVSDADGTPRSRLRSAASIPTLRNLVGDPLPSALFGARDQIASELSARASVCASRPSSPRPSSPDSSPLLLCRPVSPDHP</sequence>
<evidence type="ECO:0000313" key="3">
    <source>
        <dbReference type="Proteomes" id="UP000053477"/>
    </source>
</evidence>
<accession>A0A0H2S6J8</accession>
<feature type="compositionally biased region" description="Low complexity" evidence="1">
    <location>
        <begin position="216"/>
        <end position="227"/>
    </location>
</feature>
<dbReference type="EMBL" id="KQ085977">
    <property type="protein sequence ID" value="KLO12436.1"/>
    <property type="molecule type" value="Genomic_DNA"/>
</dbReference>
<evidence type="ECO:0000256" key="1">
    <source>
        <dbReference type="SAM" id="MobiDB-lite"/>
    </source>
</evidence>
<proteinExistence type="predicted"/>
<dbReference type="AlphaFoldDB" id="A0A0H2S6J8"/>
<keyword evidence="3" id="KW-1185">Reference proteome</keyword>